<dbReference type="EMBL" id="OU963864">
    <property type="protein sequence ID" value="CAH0386485.1"/>
    <property type="molecule type" value="Genomic_DNA"/>
</dbReference>
<dbReference type="InterPro" id="IPR003959">
    <property type="entry name" value="ATPase_AAA_core"/>
</dbReference>
<proteinExistence type="predicted"/>
<dbReference type="SUPFAM" id="SSF52540">
    <property type="entry name" value="P-loop containing nucleoside triphosphate hydrolases"/>
    <property type="match status" value="2"/>
</dbReference>
<dbReference type="PANTHER" id="PTHR23077">
    <property type="entry name" value="AAA-FAMILY ATPASE"/>
    <property type="match status" value="1"/>
</dbReference>
<dbReference type="KEGG" id="btab:109029929"/>
<dbReference type="InterPro" id="IPR027417">
    <property type="entry name" value="P-loop_NTPase"/>
</dbReference>
<keyword evidence="2" id="KW-0547">Nucleotide-binding</keyword>
<keyword evidence="1" id="KW-0677">Repeat</keyword>
<reference evidence="5" key="1">
    <citation type="submission" date="2021-12" db="EMBL/GenBank/DDBJ databases">
        <authorList>
            <person name="King R."/>
        </authorList>
    </citation>
    <scope>NUCLEOTIDE SEQUENCE</scope>
</reference>
<evidence type="ECO:0000313" key="5">
    <source>
        <dbReference type="EMBL" id="CAH0386485.1"/>
    </source>
</evidence>
<dbReference type="Proteomes" id="UP001152759">
    <property type="component" value="Chromosome 3"/>
</dbReference>
<dbReference type="PROSITE" id="PS00674">
    <property type="entry name" value="AAA"/>
    <property type="match status" value="1"/>
</dbReference>
<feature type="domain" description="AAA+ ATPase" evidence="4">
    <location>
        <begin position="279"/>
        <end position="414"/>
    </location>
</feature>
<dbReference type="FunFam" id="3.40.50.300:FF:000018">
    <property type="entry name" value="Cell division control 48"/>
    <property type="match status" value="1"/>
</dbReference>
<dbReference type="Pfam" id="PF17862">
    <property type="entry name" value="AAA_lid_3"/>
    <property type="match status" value="1"/>
</dbReference>
<dbReference type="GO" id="GO:0005524">
    <property type="term" value="F:ATP binding"/>
    <property type="evidence" value="ECO:0007669"/>
    <property type="project" value="UniProtKB-KW"/>
</dbReference>
<dbReference type="GO" id="GO:0005737">
    <property type="term" value="C:cytoplasm"/>
    <property type="evidence" value="ECO:0007669"/>
    <property type="project" value="TreeGrafter"/>
</dbReference>
<organism evidence="5 6">
    <name type="scientific">Bemisia tabaci</name>
    <name type="common">Sweetpotato whitefly</name>
    <name type="synonym">Aleurodes tabaci</name>
    <dbReference type="NCBI Taxonomy" id="7038"/>
    <lineage>
        <taxon>Eukaryota</taxon>
        <taxon>Metazoa</taxon>
        <taxon>Ecdysozoa</taxon>
        <taxon>Arthropoda</taxon>
        <taxon>Hexapoda</taxon>
        <taxon>Insecta</taxon>
        <taxon>Pterygota</taxon>
        <taxon>Neoptera</taxon>
        <taxon>Paraneoptera</taxon>
        <taxon>Hemiptera</taxon>
        <taxon>Sternorrhyncha</taxon>
        <taxon>Aleyrodoidea</taxon>
        <taxon>Aleyrodidae</taxon>
        <taxon>Aleyrodinae</taxon>
        <taxon>Bemisia</taxon>
    </lineage>
</organism>
<dbReference type="InterPro" id="IPR050168">
    <property type="entry name" value="AAA_ATPase_domain"/>
</dbReference>
<feature type="domain" description="AAA+ ATPase" evidence="4">
    <location>
        <begin position="540"/>
        <end position="680"/>
    </location>
</feature>
<dbReference type="Pfam" id="PF00004">
    <property type="entry name" value="AAA"/>
    <property type="match status" value="2"/>
</dbReference>
<dbReference type="InterPro" id="IPR003960">
    <property type="entry name" value="ATPase_AAA_CS"/>
</dbReference>
<keyword evidence="3" id="KW-0067">ATP-binding</keyword>
<sequence length="768" mass="85109">MKRRKSGEGTWCLCENCGSILFYTNLELHQKEFCPPSAELWKHPFILDSVIYSSLDTLDDDAYNYVHISEAMIRLNKLVIGEAVLLIQNKQVVIKLVRQSLVPQNQNFKIFIAEEELKNISFERGPVKVKKIDRLPPPAKEIVFSIADGDVNHEKIMEYLAQNYRNHYFKIGSKLSFTFYGTKLTAIVDSAVKHFDGNDVAVNFSYLSLEDDSVASGNFVQSCESTKWTLSGSSSQTEKTGEKEVFMLSKVGGLRNVISQLQDMIKLCLSSKDVGIRKPASGILLFGIHGTGKTMLMKSLAYSFNVNVVEVQSSEVFSKYFGESETRIKSYFEEASSNEPSIILIDEVNILCPSHKGTDQQRRICASLISALDSVRSSKTRLVVLGTCTQPQLIDPALRRPGRFDFEIELPVPKVEERHEILKQLLSSINNNVGDSEIESLAKIAHGFVGADLGAVINHAGTRAMLEHTSSSSAPVVTINHLQCALSSVNPTAMREVLVEVPHVLWSDIGGQHEIKLKLRQAVEWPLTHPESFVRLGIRPPAGVLLYGPPGCSKTMIAKALATESKLNFISVKGSELLNKYVGESEKAVSTVFYRARQVTPSIIFFDELDALAGERGDATSDGGTNVQERVLAQLLVELDGVSPLKNVTVVAATNRPDRIDKALLRPGRLDRLIYIPLPDAETRKEILTIKFRKTPVCSDVDLEWLVTATAGYSGAELVGVCHEAALKALEEDLETMAISRSHFDYALTVVTPRTPTTLLNFYQNFKP</sequence>
<evidence type="ECO:0000256" key="2">
    <source>
        <dbReference type="ARBA" id="ARBA00022741"/>
    </source>
</evidence>
<dbReference type="InterPro" id="IPR041569">
    <property type="entry name" value="AAA_lid_3"/>
</dbReference>
<dbReference type="CDD" id="cd19511">
    <property type="entry name" value="RecA-like_CDC48_r2-like"/>
    <property type="match status" value="1"/>
</dbReference>
<dbReference type="GO" id="GO:0016887">
    <property type="term" value="F:ATP hydrolysis activity"/>
    <property type="evidence" value="ECO:0007669"/>
    <property type="project" value="InterPro"/>
</dbReference>
<accession>A0A9P0F2R7</accession>
<dbReference type="SMART" id="SM00382">
    <property type="entry name" value="AAA"/>
    <property type="match status" value="2"/>
</dbReference>
<evidence type="ECO:0000256" key="3">
    <source>
        <dbReference type="ARBA" id="ARBA00022840"/>
    </source>
</evidence>
<evidence type="ECO:0000259" key="4">
    <source>
        <dbReference type="SMART" id="SM00382"/>
    </source>
</evidence>
<dbReference type="PANTHER" id="PTHR23077:SF27">
    <property type="entry name" value="ATPASE FAMILY GENE 2 PROTEIN HOMOLOG A"/>
    <property type="match status" value="1"/>
</dbReference>
<dbReference type="Gene3D" id="3.40.50.300">
    <property type="entry name" value="P-loop containing nucleotide triphosphate hydrolases"/>
    <property type="match status" value="2"/>
</dbReference>
<keyword evidence="6" id="KW-1185">Reference proteome</keyword>
<gene>
    <name evidence="5" type="ORF">BEMITA_LOCUS5598</name>
</gene>
<evidence type="ECO:0000313" key="6">
    <source>
        <dbReference type="Proteomes" id="UP001152759"/>
    </source>
</evidence>
<dbReference type="InterPro" id="IPR003593">
    <property type="entry name" value="AAA+_ATPase"/>
</dbReference>
<dbReference type="AlphaFoldDB" id="A0A9P0F2R7"/>
<evidence type="ECO:0000256" key="1">
    <source>
        <dbReference type="ARBA" id="ARBA00022737"/>
    </source>
</evidence>
<dbReference type="FunFam" id="1.10.8.60:FF:000069">
    <property type="entry name" value="spermatogenesis-associated protein 5 isoform X1"/>
    <property type="match status" value="1"/>
</dbReference>
<dbReference type="Gene3D" id="1.10.8.60">
    <property type="match status" value="2"/>
</dbReference>
<name>A0A9P0F2R7_BEMTA</name>
<protein>
    <recommendedName>
        <fullName evidence="4">AAA+ ATPase domain-containing protein</fullName>
    </recommendedName>
</protein>